<dbReference type="RefSeq" id="WP_189168581.1">
    <property type="nucleotide sequence ID" value="NZ_BMQB01000001.1"/>
</dbReference>
<dbReference type="EMBL" id="BMQB01000001">
    <property type="protein sequence ID" value="GGJ80293.1"/>
    <property type="molecule type" value="Genomic_DNA"/>
</dbReference>
<gene>
    <name evidence="1" type="ORF">GCM10010123_07800</name>
</gene>
<proteinExistence type="predicted"/>
<comment type="caution">
    <text evidence="1">The sequence shown here is derived from an EMBL/GenBank/DDBJ whole genome shotgun (WGS) entry which is preliminary data.</text>
</comment>
<keyword evidence="2" id="KW-1185">Reference proteome</keyword>
<accession>A0A8J3B2F4</accession>
<evidence type="ECO:0000313" key="2">
    <source>
        <dbReference type="Proteomes" id="UP000649739"/>
    </source>
</evidence>
<name>A0A8J3B2F4_9ACTN</name>
<organism evidence="1 2">
    <name type="scientific">Pilimelia anulata</name>
    <dbReference type="NCBI Taxonomy" id="53371"/>
    <lineage>
        <taxon>Bacteria</taxon>
        <taxon>Bacillati</taxon>
        <taxon>Actinomycetota</taxon>
        <taxon>Actinomycetes</taxon>
        <taxon>Micromonosporales</taxon>
        <taxon>Micromonosporaceae</taxon>
        <taxon>Pilimelia</taxon>
    </lineage>
</organism>
<evidence type="ECO:0000313" key="1">
    <source>
        <dbReference type="EMBL" id="GGJ80293.1"/>
    </source>
</evidence>
<sequence>MTAEIRARRSAFAAAHGLAVDGWAPPTILTRDTADQVEPRRALGTAHG</sequence>
<dbReference type="Proteomes" id="UP000649739">
    <property type="component" value="Unassembled WGS sequence"/>
</dbReference>
<dbReference type="AlphaFoldDB" id="A0A8J3B2F4"/>
<protein>
    <submittedName>
        <fullName evidence="1">Uncharacterized protein</fullName>
    </submittedName>
</protein>
<reference evidence="1" key="2">
    <citation type="submission" date="2020-09" db="EMBL/GenBank/DDBJ databases">
        <authorList>
            <person name="Sun Q."/>
            <person name="Ohkuma M."/>
        </authorList>
    </citation>
    <scope>NUCLEOTIDE SEQUENCE</scope>
    <source>
        <strain evidence="1">JCM 3090</strain>
    </source>
</reference>
<reference evidence="1" key="1">
    <citation type="journal article" date="2014" name="Int. J. Syst. Evol. Microbiol.">
        <title>Complete genome sequence of Corynebacterium casei LMG S-19264T (=DSM 44701T), isolated from a smear-ripened cheese.</title>
        <authorList>
            <consortium name="US DOE Joint Genome Institute (JGI-PGF)"/>
            <person name="Walter F."/>
            <person name="Albersmeier A."/>
            <person name="Kalinowski J."/>
            <person name="Ruckert C."/>
        </authorList>
    </citation>
    <scope>NUCLEOTIDE SEQUENCE</scope>
    <source>
        <strain evidence="1">JCM 3090</strain>
    </source>
</reference>